<proteinExistence type="predicted"/>
<evidence type="ECO:0000313" key="1">
    <source>
        <dbReference type="EMBL" id="PAD80582.1"/>
    </source>
</evidence>
<dbReference type="SUPFAM" id="SSF55144">
    <property type="entry name" value="LigT-like"/>
    <property type="match status" value="1"/>
</dbReference>
<reference evidence="1 2" key="1">
    <citation type="submission" date="2017-07" db="EMBL/GenBank/DDBJ databases">
        <title>Isolation and whole genome analysis of endospore-forming bacteria from heroin.</title>
        <authorList>
            <person name="Kalinowski J."/>
            <person name="Ahrens B."/>
            <person name="Al-Dilaimi A."/>
            <person name="Winkler A."/>
            <person name="Wibberg D."/>
            <person name="Schleenbecker U."/>
            <person name="Ruckert C."/>
            <person name="Wolfel R."/>
            <person name="Grass G."/>
        </authorList>
    </citation>
    <scope>NUCLEOTIDE SEQUENCE [LARGE SCALE GENOMIC DNA]</scope>
    <source>
        <strain evidence="1 2">7521-2</strain>
    </source>
</reference>
<dbReference type="Pfam" id="PF13563">
    <property type="entry name" value="2_5_RNA_ligase2"/>
    <property type="match status" value="1"/>
</dbReference>
<dbReference type="AlphaFoldDB" id="A0A268F5E9"/>
<evidence type="ECO:0000313" key="2">
    <source>
        <dbReference type="Proteomes" id="UP000216961"/>
    </source>
</evidence>
<dbReference type="Gene3D" id="3.90.1140.10">
    <property type="entry name" value="Cyclic phosphodiesterase"/>
    <property type="match status" value="1"/>
</dbReference>
<organism evidence="1 2">
    <name type="scientific">Niallia circulans</name>
    <name type="common">Bacillus circulans</name>
    <dbReference type="NCBI Taxonomy" id="1397"/>
    <lineage>
        <taxon>Bacteria</taxon>
        <taxon>Bacillati</taxon>
        <taxon>Bacillota</taxon>
        <taxon>Bacilli</taxon>
        <taxon>Bacillales</taxon>
        <taxon>Bacillaceae</taxon>
        <taxon>Niallia</taxon>
    </lineage>
</organism>
<dbReference type="KEGG" id="bcir:C2I06_21670"/>
<accession>A0A268F5E9</accession>
<dbReference type="EMBL" id="NPBQ01000152">
    <property type="protein sequence ID" value="PAD80582.1"/>
    <property type="molecule type" value="Genomic_DNA"/>
</dbReference>
<dbReference type="Proteomes" id="UP000216961">
    <property type="component" value="Unassembled WGS sequence"/>
</dbReference>
<name>A0A268F5E9_NIACI</name>
<gene>
    <name evidence="1" type="ORF">CHH57_24315</name>
</gene>
<sequence length="178" mass="20781">MYAVVALFNLELEQRIKMIWEGLESNEISYYAREVGDRVPHITLANYKDIPVMSFIHKMGTFYKGKEKVRVDFQTIGSFINTKTLFYSPTITEELLDLHSDHHRNFASFIDDEESVYLPGKWVPHCTLANRLSEEKLKDAYNYCLKMDEKLKGEINRIGLIRIDSKKHAPLIYSESLI</sequence>
<dbReference type="PANTHER" id="PTHR36039:SF2">
    <property type="entry name" value="RNA LIGASE_CYCLIC NUCLEOTIDE PHOSPHODIESTERASE FAMILY PROTEIN"/>
    <property type="match status" value="1"/>
</dbReference>
<comment type="caution">
    <text evidence="1">The sequence shown here is derived from an EMBL/GenBank/DDBJ whole genome shotgun (WGS) entry which is preliminary data.</text>
</comment>
<dbReference type="InterPro" id="IPR009097">
    <property type="entry name" value="Cyclic_Pdiesterase"/>
</dbReference>
<protein>
    <submittedName>
        <fullName evidence="1">Uncharacterized protein</fullName>
    </submittedName>
</protein>
<dbReference type="RefSeq" id="WP_095334373.1">
    <property type="nucleotide sequence ID" value="NZ_CP026031.1"/>
</dbReference>
<dbReference type="PANTHER" id="PTHR36039">
    <property type="match status" value="1"/>
</dbReference>